<feature type="transmembrane region" description="Helical" evidence="1">
    <location>
        <begin position="150"/>
        <end position="174"/>
    </location>
</feature>
<reference evidence="3" key="1">
    <citation type="submission" date="2025-08" db="UniProtKB">
        <authorList>
            <consortium name="RefSeq"/>
        </authorList>
    </citation>
    <scope>IDENTIFICATION</scope>
    <source>
        <tissue evidence="3">Whole larval tissue</tissue>
    </source>
</reference>
<keyword evidence="1" id="KW-0472">Membrane</keyword>
<feature type="transmembrane region" description="Helical" evidence="1">
    <location>
        <begin position="48"/>
        <end position="71"/>
    </location>
</feature>
<organism evidence="2 3">
    <name type="scientific">Spodoptera frugiperda</name>
    <name type="common">Fall armyworm</name>
    <dbReference type="NCBI Taxonomy" id="7108"/>
    <lineage>
        <taxon>Eukaryota</taxon>
        <taxon>Metazoa</taxon>
        <taxon>Ecdysozoa</taxon>
        <taxon>Arthropoda</taxon>
        <taxon>Hexapoda</taxon>
        <taxon>Insecta</taxon>
        <taxon>Pterygota</taxon>
        <taxon>Neoptera</taxon>
        <taxon>Endopterygota</taxon>
        <taxon>Lepidoptera</taxon>
        <taxon>Glossata</taxon>
        <taxon>Ditrysia</taxon>
        <taxon>Noctuoidea</taxon>
        <taxon>Noctuidae</taxon>
        <taxon>Amphipyrinae</taxon>
        <taxon>Spodoptera</taxon>
    </lineage>
</organism>
<proteinExistence type="predicted"/>
<evidence type="ECO:0000256" key="1">
    <source>
        <dbReference type="SAM" id="Phobius"/>
    </source>
</evidence>
<dbReference type="Gene3D" id="1.20.120.1770">
    <property type="match status" value="1"/>
</dbReference>
<feature type="transmembrane region" description="Helical" evidence="1">
    <location>
        <begin position="219"/>
        <end position="241"/>
    </location>
</feature>
<evidence type="ECO:0000313" key="3">
    <source>
        <dbReference type="RefSeq" id="XP_035437551.1"/>
    </source>
</evidence>
<dbReference type="GeneID" id="118267588"/>
<accession>A0A9R0D247</accession>
<dbReference type="Proteomes" id="UP000829999">
    <property type="component" value="Chromosome 6"/>
</dbReference>
<evidence type="ECO:0000313" key="2">
    <source>
        <dbReference type="Proteomes" id="UP000829999"/>
    </source>
</evidence>
<dbReference type="RefSeq" id="XP_035437551.1">
    <property type="nucleotide sequence ID" value="XM_035581658.2"/>
</dbReference>
<keyword evidence="1" id="KW-0812">Transmembrane</keyword>
<dbReference type="AlphaFoldDB" id="A0A9R0D247"/>
<dbReference type="OrthoDB" id="432881at2759"/>
<sequence length="247" mass="28031">MSNYGEEPERVCELECRGLQGLPARHEFVGPVKIVLIESTPMDYRFKVCWSAMVTMSLLFLGVPAFTLFYYTLYFKLPRLVNLHIFLCTMGLQLFMVPGILMHSTFFGGAMFLNPHSRRFQHFLLQSAAVLFSLAGTVIMVSYMTCSVHALTGFFGVLFSLFAVVLGPGAYYSSSTRPEGRFNRKLHMYFGLPSFILCSLCFLSCFAENKFITWLGNRQYHFVLVAMVLFHFVSVLGAIYLKAKSES</sequence>
<gene>
    <name evidence="3" type="primary">LOC118267588</name>
</gene>
<protein>
    <submittedName>
        <fullName evidence="3">Uncharacterized protein LOC118267588</fullName>
    </submittedName>
</protein>
<keyword evidence="2" id="KW-1185">Reference proteome</keyword>
<name>A0A9R0D247_SPOFR</name>
<feature type="transmembrane region" description="Helical" evidence="1">
    <location>
        <begin position="83"/>
        <end position="102"/>
    </location>
</feature>
<keyword evidence="1" id="KW-1133">Transmembrane helix</keyword>
<feature type="transmembrane region" description="Helical" evidence="1">
    <location>
        <begin position="186"/>
        <end position="207"/>
    </location>
</feature>
<feature type="transmembrane region" description="Helical" evidence="1">
    <location>
        <begin position="123"/>
        <end position="144"/>
    </location>
</feature>